<reference evidence="1" key="1">
    <citation type="submission" date="2018-10" db="EMBL/GenBank/DDBJ databases">
        <title>Effector identification in a new, highly contiguous assembly of the strawberry crown rot pathogen Phytophthora cactorum.</title>
        <authorList>
            <person name="Armitage A.D."/>
            <person name="Nellist C.F."/>
            <person name="Bates H."/>
            <person name="Vickerstaff R.J."/>
            <person name="Harrison R.J."/>
        </authorList>
    </citation>
    <scope>NUCLEOTIDE SEQUENCE</scope>
    <source>
        <strain evidence="1">P415</strain>
    </source>
</reference>
<accession>A0A8T1GSJ1</accession>
<evidence type="ECO:0000313" key="1">
    <source>
        <dbReference type="EMBL" id="KAG3000849.1"/>
    </source>
</evidence>
<name>A0A8T1GSJ1_9STRA</name>
<evidence type="ECO:0000313" key="2">
    <source>
        <dbReference type="Proteomes" id="UP000697107"/>
    </source>
</evidence>
<dbReference type="Proteomes" id="UP000697107">
    <property type="component" value="Unassembled WGS sequence"/>
</dbReference>
<comment type="caution">
    <text evidence="1">The sequence shown here is derived from an EMBL/GenBank/DDBJ whole genome shotgun (WGS) entry which is preliminary data.</text>
</comment>
<sequence>MLNPFNASSTSVIDSFIERMLQSFKDFQWMNAWPGQDNTRGNMVYANLHKRPEELEKTSFIALGSLRSYPNQQFRKLQCALLDDVLPWSLSCVETIVRQTFYQISDLTEEEDPEMLWKADMLHGENGLQTFCAVLKLTATKLEQTPRCFENIPLLSELTGYLHQFSADAQPIGERLPDRIAALRQKECVLYGYALLSYPLGPLDDHAAQELCELMVLFRTCFLCASINSPSTEKMLQVERNVYEMMSRRIETLASFVKKDTDKVLTSLVHLVSATSPEQLEWKEIEELSRSDEQFGCCFESADS</sequence>
<dbReference type="AlphaFoldDB" id="A0A8T1GSJ1"/>
<gene>
    <name evidence="1" type="ORF">PC118_g116</name>
</gene>
<organism evidence="1 2">
    <name type="scientific">Phytophthora cactorum</name>
    <dbReference type="NCBI Taxonomy" id="29920"/>
    <lineage>
        <taxon>Eukaryota</taxon>
        <taxon>Sar</taxon>
        <taxon>Stramenopiles</taxon>
        <taxon>Oomycota</taxon>
        <taxon>Peronosporomycetes</taxon>
        <taxon>Peronosporales</taxon>
        <taxon>Peronosporaceae</taxon>
        <taxon>Phytophthora</taxon>
    </lineage>
</organism>
<protein>
    <submittedName>
        <fullName evidence="1">Uncharacterized protein</fullName>
    </submittedName>
</protein>
<proteinExistence type="predicted"/>
<dbReference type="VEuPathDB" id="FungiDB:PC110_g7523"/>
<dbReference type="EMBL" id="RCML01000001">
    <property type="protein sequence ID" value="KAG3000849.1"/>
    <property type="molecule type" value="Genomic_DNA"/>
</dbReference>